<comment type="caution">
    <text evidence="1">The sequence shown here is derived from an EMBL/GenBank/DDBJ whole genome shotgun (WGS) entry which is preliminary data.</text>
</comment>
<keyword evidence="2" id="KW-1185">Reference proteome</keyword>
<gene>
    <name evidence="1" type="ORF">NITHO_210002</name>
</gene>
<dbReference type="RefSeq" id="WP_008476222.1">
    <property type="nucleotide sequence ID" value="NZ_CAGS01000124.1"/>
</dbReference>
<protein>
    <submittedName>
        <fullName evidence="1">Uncharacterized protein</fullName>
    </submittedName>
</protein>
<dbReference type="OrthoDB" id="173512at2"/>
<evidence type="ECO:0000313" key="2">
    <source>
        <dbReference type="Proteomes" id="UP000004221"/>
    </source>
</evidence>
<sequence length="132" mass="14139">MTTGKRESTTVVMHRGVLVQGQLSVEYYTSQPAPTQWIAVGLVPARITLGAGHQPAQMLVGSGQTEDVAVTELSLRLARLEAVAPHCPPDYSRECAVTTEPERLARSGRPATTTHRYGAPATLVATSSGRDW</sequence>
<proteinExistence type="predicted"/>
<reference evidence="1 2" key="1">
    <citation type="journal article" date="2012" name="ISME J.">
        <title>Nitrification expanded: discovery, physiology and genomics of a nitrite-oxidizing bacterium from the phylum Chloroflexi.</title>
        <authorList>
            <person name="Sorokin D.Y."/>
            <person name="Lucker S."/>
            <person name="Vejmelkova D."/>
            <person name="Kostrikina N.A."/>
            <person name="Kleerebezem R."/>
            <person name="Rijpstra W.I."/>
            <person name="Damste J.S."/>
            <person name="Le Paslier D."/>
            <person name="Muyzer G."/>
            <person name="Wagner M."/>
            <person name="van Loosdrecht M.C."/>
            <person name="Daims H."/>
        </authorList>
    </citation>
    <scope>NUCLEOTIDE SEQUENCE [LARGE SCALE GENOMIC DNA]</scope>
    <source>
        <strain evidence="2">none</strain>
    </source>
</reference>
<accession>I4EEY4</accession>
<name>I4EEY4_9BACT</name>
<organism evidence="1 2">
    <name type="scientific">Nitrolancea hollandica Lb</name>
    <dbReference type="NCBI Taxonomy" id="1129897"/>
    <lineage>
        <taxon>Bacteria</taxon>
        <taxon>Pseudomonadati</taxon>
        <taxon>Thermomicrobiota</taxon>
        <taxon>Thermomicrobia</taxon>
        <taxon>Sphaerobacterales</taxon>
        <taxon>Sphaerobacterineae</taxon>
        <taxon>Sphaerobacteraceae</taxon>
        <taxon>Nitrolancea</taxon>
    </lineage>
</organism>
<evidence type="ECO:0000313" key="1">
    <source>
        <dbReference type="EMBL" id="CCF83246.1"/>
    </source>
</evidence>
<dbReference type="AlphaFoldDB" id="I4EEY4"/>
<dbReference type="EMBL" id="CAGS01000124">
    <property type="protein sequence ID" value="CCF83246.1"/>
    <property type="molecule type" value="Genomic_DNA"/>
</dbReference>
<dbReference type="Proteomes" id="UP000004221">
    <property type="component" value="Unassembled WGS sequence"/>
</dbReference>